<gene>
    <name evidence="3" type="ORF">QR680_015726</name>
</gene>
<dbReference type="AlphaFoldDB" id="A0AA39LKQ7"/>
<keyword evidence="2" id="KW-0732">Signal</keyword>
<evidence type="ECO:0000313" key="3">
    <source>
        <dbReference type="EMBL" id="KAK0401341.1"/>
    </source>
</evidence>
<reference evidence="3" key="1">
    <citation type="submission" date="2023-06" db="EMBL/GenBank/DDBJ databases">
        <title>Genomic analysis of the entomopathogenic nematode Steinernema hermaphroditum.</title>
        <authorList>
            <person name="Schwarz E.M."/>
            <person name="Heppert J.K."/>
            <person name="Baniya A."/>
            <person name="Schwartz H.T."/>
            <person name="Tan C.-H."/>
            <person name="Antoshechkin I."/>
            <person name="Sternberg P.W."/>
            <person name="Goodrich-Blair H."/>
            <person name="Dillman A.R."/>
        </authorList>
    </citation>
    <scope>NUCLEOTIDE SEQUENCE</scope>
    <source>
        <strain evidence="3">PS9179</strain>
        <tissue evidence="3">Whole animal</tissue>
    </source>
</reference>
<proteinExistence type="predicted"/>
<keyword evidence="4" id="KW-1185">Reference proteome</keyword>
<feature type="signal peptide" evidence="2">
    <location>
        <begin position="1"/>
        <end position="19"/>
    </location>
</feature>
<feature type="chain" id="PRO_5041346228" description="Secreted protein" evidence="2">
    <location>
        <begin position="20"/>
        <end position="66"/>
    </location>
</feature>
<evidence type="ECO:0000313" key="4">
    <source>
        <dbReference type="Proteomes" id="UP001175271"/>
    </source>
</evidence>
<evidence type="ECO:0000256" key="1">
    <source>
        <dbReference type="SAM" id="MobiDB-lite"/>
    </source>
</evidence>
<dbReference type="Proteomes" id="UP001175271">
    <property type="component" value="Unassembled WGS sequence"/>
</dbReference>
<sequence length="66" mass="6473">MKTIIFFSLLLLLIVGTSGSWDTLIRGLPIVGGLAGEGVSAPLSGGSSGALPQATASPDGNVGVSF</sequence>
<name>A0AA39LKQ7_9BILA</name>
<evidence type="ECO:0008006" key="5">
    <source>
        <dbReference type="Google" id="ProtNLM"/>
    </source>
</evidence>
<protein>
    <recommendedName>
        <fullName evidence="5">Secreted protein</fullName>
    </recommendedName>
</protein>
<comment type="caution">
    <text evidence="3">The sequence shown here is derived from an EMBL/GenBank/DDBJ whole genome shotgun (WGS) entry which is preliminary data.</text>
</comment>
<evidence type="ECO:0000256" key="2">
    <source>
        <dbReference type="SAM" id="SignalP"/>
    </source>
</evidence>
<accession>A0AA39LKQ7</accession>
<dbReference type="EMBL" id="JAUCMV010000004">
    <property type="protein sequence ID" value="KAK0401341.1"/>
    <property type="molecule type" value="Genomic_DNA"/>
</dbReference>
<organism evidence="3 4">
    <name type="scientific">Steinernema hermaphroditum</name>
    <dbReference type="NCBI Taxonomy" id="289476"/>
    <lineage>
        <taxon>Eukaryota</taxon>
        <taxon>Metazoa</taxon>
        <taxon>Ecdysozoa</taxon>
        <taxon>Nematoda</taxon>
        <taxon>Chromadorea</taxon>
        <taxon>Rhabditida</taxon>
        <taxon>Tylenchina</taxon>
        <taxon>Panagrolaimomorpha</taxon>
        <taxon>Strongyloidoidea</taxon>
        <taxon>Steinernematidae</taxon>
        <taxon>Steinernema</taxon>
    </lineage>
</organism>
<feature type="region of interest" description="Disordered" evidence="1">
    <location>
        <begin position="44"/>
        <end position="66"/>
    </location>
</feature>